<reference evidence="2" key="1">
    <citation type="submission" date="2022-06" db="EMBL/GenBank/DDBJ databases">
        <title>De novo draft assembly of the Pseudomonas mercurotoleraris sp. nov., isolated from the plants rhizosphere.</title>
        <authorList>
            <person name="Robas M."/>
            <person name="Gonzalez D."/>
            <person name="Fernandez V.M."/>
            <person name="Luna L."/>
            <person name="Provanza A."/>
            <person name="Jimenez P.A."/>
        </authorList>
    </citation>
    <scope>NUCLEOTIDE SEQUENCE</scope>
    <source>
        <strain evidence="2">SAICEUPSM</strain>
    </source>
</reference>
<evidence type="ECO:0000313" key="2">
    <source>
        <dbReference type="EMBL" id="MCV2223660.1"/>
    </source>
</evidence>
<dbReference type="Proteomes" id="UP001063475">
    <property type="component" value="Unassembled WGS sequence"/>
</dbReference>
<dbReference type="Gene3D" id="1.10.260.40">
    <property type="entry name" value="lambda repressor-like DNA-binding domains"/>
    <property type="match status" value="1"/>
</dbReference>
<organism evidence="2 3">
    <name type="scientific">Pseudomonas mercuritolerans</name>
    <dbReference type="NCBI Taxonomy" id="2951809"/>
    <lineage>
        <taxon>Bacteria</taxon>
        <taxon>Pseudomonadati</taxon>
        <taxon>Pseudomonadota</taxon>
        <taxon>Gammaproteobacteria</taxon>
        <taxon>Pseudomonadales</taxon>
        <taxon>Pseudomonadaceae</taxon>
        <taxon>Pseudomonas</taxon>
    </lineage>
</organism>
<dbReference type="PROSITE" id="PS50943">
    <property type="entry name" value="HTH_CROC1"/>
    <property type="match status" value="1"/>
</dbReference>
<dbReference type="CDD" id="cd00093">
    <property type="entry name" value="HTH_XRE"/>
    <property type="match status" value="1"/>
</dbReference>
<feature type="domain" description="HTH cro/C1-type" evidence="1">
    <location>
        <begin position="18"/>
        <end position="62"/>
    </location>
</feature>
<dbReference type="RefSeq" id="WP_263470982.1">
    <property type="nucleotide sequence ID" value="NZ_JAMSHA010000006.1"/>
</dbReference>
<protein>
    <submittedName>
        <fullName evidence="2">Helix-turn-helix domain-containing protein</fullName>
    </submittedName>
</protein>
<dbReference type="InterPro" id="IPR010982">
    <property type="entry name" value="Lambda_DNA-bd_dom_sf"/>
</dbReference>
<sequence length="270" mass="31090">MCDFFPANLKLLCSHYRSVAEVCRKLRINRGQFNKYLCGKSFPTPFNLKRICDFFGVDENEIILPTEQFTILIGLKADKGHSLVGRAASQIMHEHLRRQSSPELKAHTGYYYEYYHAMTEPGSILCSLVHVRAEGDEIVYERNERLQVSEAAEEFERYQYLGIAYHLRDRLFFIDYESLTSNEISQTILIPSFKSCITRLNGLKMGVSAADHRAPACSRVVWEYLGEEINPIDAYRRVRLYKPDDCAIDDDLRARLAQSRIVEGLFVIAG</sequence>
<dbReference type="InterPro" id="IPR001387">
    <property type="entry name" value="Cro/C1-type_HTH"/>
</dbReference>
<name>A0ABT2XYA1_9PSED</name>
<evidence type="ECO:0000259" key="1">
    <source>
        <dbReference type="PROSITE" id="PS50943"/>
    </source>
</evidence>
<dbReference type="SUPFAM" id="SSF47413">
    <property type="entry name" value="lambda repressor-like DNA-binding domains"/>
    <property type="match status" value="1"/>
</dbReference>
<gene>
    <name evidence="2" type="ORF">ND528_18980</name>
</gene>
<proteinExistence type="predicted"/>
<evidence type="ECO:0000313" key="3">
    <source>
        <dbReference type="Proteomes" id="UP001063475"/>
    </source>
</evidence>
<dbReference type="EMBL" id="JAMSHA010000006">
    <property type="protein sequence ID" value="MCV2223660.1"/>
    <property type="molecule type" value="Genomic_DNA"/>
</dbReference>
<comment type="caution">
    <text evidence="2">The sequence shown here is derived from an EMBL/GenBank/DDBJ whole genome shotgun (WGS) entry which is preliminary data.</text>
</comment>
<accession>A0ABT2XYA1</accession>
<keyword evidence="3" id="KW-1185">Reference proteome</keyword>